<protein>
    <submittedName>
        <fullName evidence="1">Uncharacterized protein</fullName>
    </submittedName>
</protein>
<name>A0A9D3PNP3_MEGAT</name>
<dbReference type="AlphaFoldDB" id="A0A9D3PNP3"/>
<evidence type="ECO:0000313" key="2">
    <source>
        <dbReference type="Proteomes" id="UP001046870"/>
    </source>
</evidence>
<proteinExistence type="predicted"/>
<accession>A0A9D3PNP3</accession>
<reference evidence="1" key="1">
    <citation type="submission" date="2021-01" db="EMBL/GenBank/DDBJ databases">
        <authorList>
            <person name="Zahm M."/>
            <person name="Roques C."/>
            <person name="Cabau C."/>
            <person name="Klopp C."/>
            <person name="Donnadieu C."/>
            <person name="Jouanno E."/>
            <person name="Lampietro C."/>
            <person name="Louis A."/>
            <person name="Herpin A."/>
            <person name="Echchiki A."/>
            <person name="Berthelot C."/>
            <person name="Parey E."/>
            <person name="Roest-Crollius H."/>
            <person name="Braasch I."/>
            <person name="Postlethwait J."/>
            <person name="Bobe J."/>
            <person name="Montfort J."/>
            <person name="Bouchez O."/>
            <person name="Begum T."/>
            <person name="Mejri S."/>
            <person name="Adams A."/>
            <person name="Chen W.-J."/>
            <person name="Guiguen Y."/>
        </authorList>
    </citation>
    <scope>NUCLEOTIDE SEQUENCE</scope>
    <source>
        <strain evidence="1">YG-15Mar2019-1</strain>
        <tissue evidence="1">Brain</tissue>
    </source>
</reference>
<dbReference type="Proteomes" id="UP001046870">
    <property type="component" value="Chromosome 16"/>
</dbReference>
<organism evidence="1 2">
    <name type="scientific">Megalops atlanticus</name>
    <name type="common">Tarpon</name>
    <name type="synonym">Clupea gigantea</name>
    <dbReference type="NCBI Taxonomy" id="7932"/>
    <lineage>
        <taxon>Eukaryota</taxon>
        <taxon>Metazoa</taxon>
        <taxon>Chordata</taxon>
        <taxon>Craniata</taxon>
        <taxon>Vertebrata</taxon>
        <taxon>Euteleostomi</taxon>
        <taxon>Actinopterygii</taxon>
        <taxon>Neopterygii</taxon>
        <taxon>Teleostei</taxon>
        <taxon>Elopiformes</taxon>
        <taxon>Megalopidae</taxon>
        <taxon>Megalops</taxon>
    </lineage>
</organism>
<dbReference type="EMBL" id="JAFDVH010000016">
    <property type="protein sequence ID" value="KAG7463059.1"/>
    <property type="molecule type" value="Genomic_DNA"/>
</dbReference>
<keyword evidence="2" id="KW-1185">Reference proteome</keyword>
<sequence length="132" mass="14508">MVRARGVVKSSGLAGRDAGWSSALLKVVSLVLNPQRGALSFLLSSWNDRGETSGSCQNLVLAAWDVEYSSVVIKLCIWRNSAVQLPRHRVENSLSFPANLRRKDEEELRLFLLSARLLPPFSAMHALPGCSC</sequence>
<gene>
    <name evidence="1" type="ORF">MATL_G00191400</name>
</gene>
<comment type="caution">
    <text evidence="1">The sequence shown here is derived from an EMBL/GenBank/DDBJ whole genome shotgun (WGS) entry which is preliminary data.</text>
</comment>
<evidence type="ECO:0000313" key="1">
    <source>
        <dbReference type="EMBL" id="KAG7463059.1"/>
    </source>
</evidence>